<dbReference type="AlphaFoldDB" id="A0AAE6LWG8"/>
<organism evidence="2 3">
    <name type="scientific">Clostridium sporogenes</name>
    <dbReference type="NCBI Taxonomy" id="1509"/>
    <lineage>
        <taxon>Bacteria</taxon>
        <taxon>Bacillati</taxon>
        <taxon>Bacillota</taxon>
        <taxon>Clostridia</taxon>
        <taxon>Eubacteriales</taxon>
        <taxon>Clostridiaceae</taxon>
        <taxon>Clostridium</taxon>
    </lineage>
</organism>
<dbReference type="PANTHER" id="PTHR35191:SF1">
    <property type="entry name" value="PROPHAGE SIDE TAIL FIBER PROTEIN HOMOLOG STFQ-RELATED"/>
    <property type="match status" value="1"/>
</dbReference>
<dbReference type="RefSeq" id="WP_080443855.1">
    <property type="nucleotide sequence ID" value="NZ_CP022405.1"/>
</dbReference>
<protein>
    <submittedName>
        <fullName evidence="2">Phage tail protein</fullName>
    </submittedName>
</protein>
<dbReference type="InterPro" id="IPR022225">
    <property type="entry name" value="Phage_tail_fibre_N"/>
</dbReference>
<reference evidence="2" key="1">
    <citation type="submission" date="2017-07" db="EMBL/GenBank/DDBJ databases">
        <title>Genome sequencing of BoNT-producing clostridia.</title>
        <authorList>
            <person name="Williamson C."/>
        </authorList>
    </citation>
    <scope>NUCLEOTIDE SEQUENCE</scope>
    <source>
        <strain evidence="2">AM553</strain>
    </source>
</reference>
<feature type="domain" description="Phage tail fibre protein N-terminal" evidence="1">
    <location>
        <begin position="1"/>
        <end position="150"/>
    </location>
</feature>
<evidence type="ECO:0000313" key="3">
    <source>
        <dbReference type="Proteomes" id="UP000962161"/>
    </source>
</evidence>
<name>A0AAE6LWG8_CLOSG</name>
<dbReference type="EMBL" id="CP022405">
    <property type="protein sequence ID" value="QDY32655.1"/>
    <property type="molecule type" value="Genomic_DNA"/>
</dbReference>
<evidence type="ECO:0000259" key="1">
    <source>
        <dbReference type="Pfam" id="PF12571"/>
    </source>
</evidence>
<dbReference type="InterPro" id="IPR051934">
    <property type="entry name" value="Phage_Tail_Fiber_Structural"/>
</dbReference>
<gene>
    <name evidence="2" type="ORF">CGS26_09920</name>
</gene>
<dbReference type="Proteomes" id="UP000962161">
    <property type="component" value="Chromosome"/>
</dbReference>
<dbReference type="Pfam" id="PF12571">
    <property type="entry name" value="Phage_tail_fib"/>
    <property type="match status" value="1"/>
</dbReference>
<evidence type="ECO:0000313" key="2">
    <source>
        <dbReference type="EMBL" id="QDY32655.1"/>
    </source>
</evidence>
<dbReference type="PANTHER" id="PTHR35191">
    <property type="entry name" value="PROPHAGE SIDE TAIL FIBER PROTEIN HOMOLOG STFQ-RELATED"/>
    <property type="match status" value="1"/>
</dbReference>
<sequence length="299" mass="33200">MAEQFYTILTKLGKAKIANATALGTKVNLTKFQVGDGNGSYYNPTEDQTQLRNKVWESNISSITVDENNPNWIVLETIIPGDVGGFMIREAAALDDEGNIISIGKYPETYKPVIGDGSTKDLIIKMILEVSNTSSVTLKLDPTVILATQKDIQILENKIKNIKIPVTSVNSKTGAIELKAEDIKTEDGKSVETQLADIATEVKQNNEDIKFLNIIKRNISIKTTGWIKDSALELYKYKIQDTDITEDTIVDVNIRISDLEKASNFKSSNQSFNGYVEIYSDEAPKESIICDLKLVRQVL</sequence>
<proteinExistence type="predicted"/>
<accession>A0AAE6LWG8</accession>